<dbReference type="Pfam" id="PF14223">
    <property type="entry name" value="Retrotran_gag_2"/>
    <property type="match status" value="1"/>
</dbReference>
<evidence type="ECO:0000313" key="4">
    <source>
        <dbReference type="EMBL" id="GEU55197.1"/>
    </source>
</evidence>
<feature type="region of interest" description="Disordered" evidence="1">
    <location>
        <begin position="80"/>
        <end position="114"/>
    </location>
</feature>
<feature type="domain" description="Retroviral polymerase SH3-like" evidence="3">
    <location>
        <begin position="257"/>
        <end position="312"/>
    </location>
</feature>
<proteinExistence type="predicted"/>
<name>A0A6L2L2V7_TANCI</name>
<feature type="compositionally biased region" description="Basic residues" evidence="1">
    <location>
        <begin position="96"/>
        <end position="105"/>
    </location>
</feature>
<reference evidence="4" key="1">
    <citation type="journal article" date="2019" name="Sci. Rep.">
        <title>Draft genome of Tanacetum cinerariifolium, the natural source of mosquito coil.</title>
        <authorList>
            <person name="Yamashiro T."/>
            <person name="Shiraishi A."/>
            <person name="Satake H."/>
            <person name="Nakayama K."/>
        </authorList>
    </citation>
    <scope>NUCLEOTIDE SEQUENCE</scope>
</reference>
<dbReference type="AlphaFoldDB" id="A0A6L2L2V7"/>
<dbReference type="InterPro" id="IPR025724">
    <property type="entry name" value="GAG-pre-integrase_dom"/>
</dbReference>
<comment type="caution">
    <text evidence="4">The sequence shown here is derived from an EMBL/GenBank/DDBJ whole genome shotgun (WGS) entry which is preliminary data.</text>
</comment>
<dbReference type="Pfam" id="PF25597">
    <property type="entry name" value="SH3_retrovirus"/>
    <property type="match status" value="1"/>
</dbReference>
<dbReference type="Pfam" id="PF13976">
    <property type="entry name" value="gag_pre-integrs"/>
    <property type="match status" value="1"/>
</dbReference>
<gene>
    <name evidence="4" type="ORF">Tci_027175</name>
</gene>
<feature type="region of interest" description="Disordered" evidence="1">
    <location>
        <begin position="318"/>
        <end position="360"/>
    </location>
</feature>
<dbReference type="EMBL" id="BKCJ010003457">
    <property type="protein sequence ID" value="GEU55197.1"/>
    <property type="molecule type" value="Genomic_DNA"/>
</dbReference>
<feature type="compositionally biased region" description="Acidic residues" evidence="1">
    <location>
        <begin position="340"/>
        <end position="351"/>
    </location>
</feature>
<organism evidence="4">
    <name type="scientific">Tanacetum cinerariifolium</name>
    <name type="common">Dalmatian daisy</name>
    <name type="synonym">Chrysanthemum cinerariifolium</name>
    <dbReference type="NCBI Taxonomy" id="118510"/>
    <lineage>
        <taxon>Eukaryota</taxon>
        <taxon>Viridiplantae</taxon>
        <taxon>Streptophyta</taxon>
        <taxon>Embryophyta</taxon>
        <taxon>Tracheophyta</taxon>
        <taxon>Spermatophyta</taxon>
        <taxon>Magnoliopsida</taxon>
        <taxon>eudicotyledons</taxon>
        <taxon>Gunneridae</taxon>
        <taxon>Pentapetalae</taxon>
        <taxon>asterids</taxon>
        <taxon>campanulids</taxon>
        <taxon>Asterales</taxon>
        <taxon>Asteraceae</taxon>
        <taxon>Asteroideae</taxon>
        <taxon>Anthemideae</taxon>
        <taxon>Anthemidinae</taxon>
        <taxon>Tanacetum</taxon>
    </lineage>
</organism>
<protein>
    <submittedName>
        <fullName evidence="4">Uncharacterized protein</fullName>
    </submittedName>
</protein>
<accession>A0A6L2L2V7</accession>
<evidence type="ECO:0000259" key="2">
    <source>
        <dbReference type="Pfam" id="PF13976"/>
    </source>
</evidence>
<evidence type="ECO:0000259" key="3">
    <source>
        <dbReference type="Pfam" id="PF25597"/>
    </source>
</evidence>
<feature type="domain" description="GAG-pre-integrase" evidence="2">
    <location>
        <begin position="171"/>
        <end position="231"/>
    </location>
</feature>
<sequence>MKEGVSVADHVNEFNSNLSRLISVDIKFNDEVQALLLLSSFPKNWPGTITTISSSIGTTKLKFDNIRDIILVEDTPRKTSGEYSNSLLSTKDKGKAQSKTKGKSRTKVDRNQRREDKEVNMIVRDYDDALVCCVENTIKDCIMDDGAYLMRKVTRGSLVAALGNKRESLYMIKVPSDEINIAINGRGNAALWHQRLGHMRKKGMKILALKGMIPDLQKAVVGFCKPCVLGKEKKGKKEWQGKEVSLAHLKVFRRDSYVKVKDVARDKLDEKSTKCTFIGYGSKEMGCHFWDSKCHKVVQSRDATINEDSLYGAKATIDFDESSDTSEGSENNGRFKDSERSEEEDSDDGAFFEEGGSETP</sequence>
<dbReference type="InterPro" id="IPR057670">
    <property type="entry name" value="SH3_retrovirus"/>
</dbReference>
<evidence type="ECO:0000256" key="1">
    <source>
        <dbReference type="SAM" id="MobiDB-lite"/>
    </source>
</evidence>